<feature type="compositionally biased region" description="Basic and acidic residues" evidence="1">
    <location>
        <begin position="1"/>
        <end position="10"/>
    </location>
</feature>
<dbReference type="AlphaFoldDB" id="A0A4P7SLB1"/>
<dbReference type="EMBL" id="CP039291">
    <property type="protein sequence ID" value="QCB93574.1"/>
    <property type="molecule type" value="Genomic_DNA"/>
</dbReference>
<dbReference type="RefSeq" id="WP_135972776.1">
    <property type="nucleotide sequence ID" value="NZ_CP039291.1"/>
</dbReference>
<feature type="region of interest" description="Disordered" evidence="1">
    <location>
        <begin position="1"/>
        <end position="70"/>
    </location>
</feature>
<evidence type="ECO:0000313" key="3">
    <source>
        <dbReference type="Proteomes" id="UP000296469"/>
    </source>
</evidence>
<organism evidence="2 3">
    <name type="scientific">Cellulomonas shaoxiangyii</name>
    <dbReference type="NCBI Taxonomy" id="2566013"/>
    <lineage>
        <taxon>Bacteria</taxon>
        <taxon>Bacillati</taxon>
        <taxon>Actinomycetota</taxon>
        <taxon>Actinomycetes</taxon>
        <taxon>Micrococcales</taxon>
        <taxon>Cellulomonadaceae</taxon>
        <taxon>Cellulomonas</taxon>
    </lineage>
</organism>
<dbReference type="OrthoDB" id="5149691at2"/>
<protein>
    <submittedName>
        <fullName evidence="2">Uncharacterized protein</fullName>
    </submittedName>
</protein>
<proteinExistence type="predicted"/>
<gene>
    <name evidence="2" type="ORF">E5225_08385</name>
</gene>
<name>A0A4P7SLB1_9CELL</name>
<evidence type="ECO:0000313" key="2">
    <source>
        <dbReference type="EMBL" id="QCB93574.1"/>
    </source>
</evidence>
<reference evidence="2 3" key="1">
    <citation type="submission" date="2019-04" db="EMBL/GenBank/DDBJ databases">
        <title>Isolation and identification of Cellulomonas shaoxiangyii sp. Nov. isolated from feces of the Tibetan antelopes (Pantholops hodgsonii) in the Qinghai-Tibet plateau of China.</title>
        <authorList>
            <person name="Tian Z."/>
        </authorList>
    </citation>
    <scope>NUCLEOTIDE SEQUENCE [LARGE SCALE GENOMIC DNA]</scope>
    <source>
        <strain evidence="2 3">Z28</strain>
    </source>
</reference>
<dbReference type="Proteomes" id="UP000296469">
    <property type="component" value="Chromosome"/>
</dbReference>
<sequence>MTRNRTRDLASDPAAQRIADRQPSDADLVGADTRSGGDPDGGPRSLQASEREGGDEALTSSEDWDDPSRL</sequence>
<dbReference type="KEGG" id="celz:E5225_08385"/>
<accession>A0A4P7SLB1</accession>
<keyword evidence="3" id="KW-1185">Reference proteome</keyword>
<evidence type="ECO:0000256" key="1">
    <source>
        <dbReference type="SAM" id="MobiDB-lite"/>
    </source>
</evidence>